<feature type="transmembrane region" description="Helical" evidence="4">
    <location>
        <begin position="303"/>
        <end position="322"/>
    </location>
</feature>
<reference evidence="6 7" key="1">
    <citation type="submission" date="2016-10" db="EMBL/GenBank/DDBJ databases">
        <title>Genome sequence of Planktotalea frisia SH6-1.</title>
        <authorList>
            <person name="Poehlein A."/>
            <person name="Bakenhus I."/>
            <person name="Voget S."/>
            <person name="Brinkhoff T."/>
            <person name="Simon M."/>
        </authorList>
    </citation>
    <scope>NUCLEOTIDE SEQUENCE [LARGE SCALE GENOMIC DNA]</scope>
    <source>
        <strain evidence="6 7">SH6-1</strain>
    </source>
</reference>
<dbReference type="EMBL" id="MLCB01000164">
    <property type="protein sequence ID" value="OJI92847.1"/>
    <property type="molecule type" value="Genomic_DNA"/>
</dbReference>
<gene>
    <name evidence="6" type="ORF">PFRI_29070</name>
</gene>
<feature type="transmembrane region" description="Helical" evidence="4">
    <location>
        <begin position="334"/>
        <end position="354"/>
    </location>
</feature>
<evidence type="ECO:0000313" key="6">
    <source>
        <dbReference type="EMBL" id="OJI92847.1"/>
    </source>
</evidence>
<feature type="transmembrane region" description="Helical" evidence="4">
    <location>
        <begin position="244"/>
        <end position="266"/>
    </location>
</feature>
<feature type="domain" description="Major facilitator superfamily (MFS) profile" evidence="5">
    <location>
        <begin position="12"/>
        <end position="392"/>
    </location>
</feature>
<evidence type="ECO:0000256" key="4">
    <source>
        <dbReference type="SAM" id="Phobius"/>
    </source>
</evidence>
<dbReference type="AlphaFoldDB" id="A0A1L9NU98"/>
<keyword evidence="1 4" id="KW-0812">Transmembrane</keyword>
<dbReference type="InterPro" id="IPR020846">
    <property type="entry name" value="MFS_dom"/>
</dbReference>
<feature type="transmembrane region" description="Helical" evidence="4">
    <location>
        <begin position="278"/>
        <end position="297"/>
    </location>
</feature>
<feature type="transmembrane region" description="Helical" evidence="4">
    <location>
        <begin position="107"/>
        <end position="129"/>
    </location>
</feature>
<dbReference type="SUPFAM" id="SSF103473">
    <property type="entry name" value="MFS general substrate transporter"/>
    <property type="match status" value="1"/>
</dbReference>
<evidence type="ECO:0000256" key="1">
    <source>
        <dbReference type="ARBA" id="ARBA00022692"/>
    </source>
</evidence>
<feature type="transmembrane region" description="Helical" evidence="4">
    <location>
        <begin position="366"/>
        <end position="385"/>
    </location>
</feature>
<feature type="transmembrane region" description="Helical" evidence="4">
    <location>
        <begin position="172"/>
        <end position="193"/>
    </location>
</feature>
<feature type="transmembrane region" description="Helical" evidence="4">
    <location>
        <begin position="50"/>
        <end position="70"/>
    </location>
</feature>
<dbReference type="OrthoDB" id="9797953at2"/>
<dbReference type="InterPro" id="IPR036259">
    <property type="entry name" value="MFS_trans_sf"/>
</dbReference>
<accession>A0A1L9NU98</accession>
<protein>
    <submittedName>
        <fullName evidence="6">Major facilitator superfamily protein</fullName>
    </submittedName>
</protein>
<feature type="transmembrane region" description="Helical" evidence="4">
    <location>
        <begin position="214"/>
        <end position="238"/>
    </location>
</feature>
<keyword evidence="2 4" id="KW-1133">Transmembrane helix</keyword>
<dbReference type="PROSITE" id="PS50850">
    <property type="entry name" value="MFS"/>
    <property type="match status" value="1"/>
</dbReference>
<dbReference type="GO" id="GO:0005886">
    <property type="term" value="C:plasma membrane"/>
    <property type="evidence" value="ECO:0007669"/>
    <property type="project" value="TreeGrafter"/>
</dbReference>
<dbReference type="Proteomes" id="UP000184514">
    <property type="component" value="Unassembled WGS sequence"/>
</dbReference>
<comment type="caution">
    <text evidence="6">The sequence shown here is derived from an EMBL/GenBank/DDBJ whole genome shotgun (WGS) entry which is preliminary data.</text>
</comment>
<keyword evidence="7" id="KW-1185">Reference proteome</keyword>
<feature type="transmembrane region" description="Helical" evidence="4">
    <location>
        <begin position="77"/>
        <end position="101"/>
    </location>
</feature>
<evidence type="ECO:0000313" key="7">
    <source>
        <dbReference type="Proteomes" id="UP000184514"/>
    </source>
</evidence>
<keyword evidence="3 4" id="KW-0472">Membrane</keyword>
<dbReference type="InterPro" id="IPR010645">
    <property type="entry name" value="MFS_4"/>
</dbReference>
<feature type="transmembrane region" description="Helical" evidence="4">
    <location>
        <begin position="136"/>
        <end position="160"/>
    </location>
</feature>
<dbReference type="PANTHER" id="PTHR23537">
    <property type="match status" value="1"/>
</dbReference>
<evidence type="ECO:0000256" key="2">
    <source>
        <dbReference type="ARBA" id="ARBA00022989"/>
    </source>
</evidence>
<dbReference type="Pfam" id="PF06779">
    <property type="entry name" value="MFS_4"/>
    <property type="match status" value="1"/>
</dbReference>
<dbReference type="GO" id="GO:0022857">
    <property type="term" value="F:transmembrane transporter activity"/>
    <property type="evidence" value="ECO:0007669"/>
    <property type="project" value="InterPro"/>
</dbReference>
<dbReference type="Gene3D" id="1.20.1250.20">
    <property type="entry name" value="MFS general substrate transporter like domains"/>
    <property type="match status" value="2"/>
</dbReference>
<evidence type="ECO:0000256" key="3">
    <source>
        <dbReference type="ARBA" id="ARBA00023136"/>
    </source>
</evidence>
<proteinExistence type="predicted"/>
<dbReference type="PANTHER" id="PTHR23537:SF1">
    <property type="entry name" value="SUGAR TRANSPORTER"/>
    <property type="match status" value="1"/>
</dbReference>
<dbReference type="RefSeq" id="WP_072631435.1">
    <property type="nucleotide sequence ID" value="NZ_MLCB01000164.1"/>
</dbReference>
<dbReference type="STRING" id="696762.PFRI_29070"/>
<name>A0A1L9NU98_9RHOB</name>
<sequence length="405" mass="42723">MIEAHKRPWLVLAGLALGVTVTNGFARFAYGLILPAMQSDLGWNYAQAGWLNTANALGYIAGAVLTMLMIRQYSATSLFSFGLITTTLALLATGLISDLWWQTLWRILVGFFGAMSFSTAGVLAAGLFPNDPRRNALAIAILFGTGGGLAIVLSGASLPLFLAHYGADHWPLAWIIIAAICLLFLPLCLWSAAQLKRPAPKQTDAPAPIPITQIWAQLAGYAGFGLGYIVFLTFLSAWMTQQAASASFIAAVWILLGLCICVSPLVWRPILTRHASGLPLAMILTCIALGSALPVLFPGNFSLLLAAVIFGLSVFMAPSAVTNFARQNLPERSWGAAISLFTVVFAVAQTLGPYAAGLLGDLAGDIGISLLGASGLLLLGAAIALTQKPLISRPMDQNAKPGKQD</sequence>
<organism evidence="6 7">
    <name type="scientific">Planktotalea frisia</name>
    <dbReference type="NCBI Taxonomy" id="696762"/>
    <lineage>
        <taxon>Bacteria</taxon>
        <taxon>Pseudomonadati</taxon>
        <taxon>Pseudomonadota</taxon>
        <taxon>Alphaproteobacteria</taxon>
        <taxon>Rhodobacterales</taxon>
        <taxon>Paracoccaceae</taxon>
        <taxon>Planktotalea</taxon>
    </lineage>
</organism>
<evidence type="ECO:0000259" key="5">
    <source>
        <dbReference type="PROSITE" id="PS50850"/>
    </source>
</evidence>